<name>A0A6P6LZI7_CARAU</name>
<evidence type="ECO:0000256" key="2">
    <source>
        <dbReference type="ARBA" id="ARBA00004613"/>
    </source>
</evidence>
<dbReference type="PANTHER" id="PTHR20914">
    <property type="entry name" value="LY6/PLAUR DOMAIN-CONTAINING PROTEIN 8"/>
    <property type="match status" value="1"/>
</dbReference>
<dbReference type="InterPro" id="IPR016054">
    <property type="entry name" value="LY6_UPA_recep-like"/>
</dbReference>
<evidence type="ECO:0000256" key="7">
    <source>
        <dbReference type="ARBA" id="ARBA00023180"/>
    </source>
</evidence>
<evidence type="ECO:0000256" key="8">
    <source>
        <dbReference type="SAM" id="SignalP"/>
    </source>
</evidence>
<evidence type="ECO:0000259" key="9">
    <source>
        <dbReference type="SMART" id="SM00134"/>
    </source>
</evidence>
<keyword evidence="7" id="KW-0325">Glycoprotein</keyword>
<feature type="signal peptide" evidence="8">
    <location>
        <begin position="1"/>
        <end position="19"/>
    </location>
</feature>
<proteinExistence type="predicted"/>
<dbReference type="SUPFAM" id="SSF57302">
    <property type="entry name" value="Snake toxin-like"/>
    <property type="match status" value="2"/>
</dbReference>
<keyword evidence="3" id="KW-1003">Cell membrane</keyword>
<dbReference type="Proteomes" id="UP000515129">
    <property type="component" value="Chromosome 46"/>
</dbReference>
<feature type="domain" description="UPAR/Ly6" evidence="9">
    <location>
        <begin position="20"/>
        <end position="102"/>
    </location>
</feature>
<feature type="chain" id="PRO_5028237445" evidence="8">
    <location>
        <begin position="20"/>
        <end position="207"/>
    </location>
</feature>
<dbReference type="Gene3D" id="2.10.60.10">
    <property type="entry name" value="CD59"/>
    <property type="match status" value="2"/>
</dbReference>
<dbReference type="RefSeq" id="XP_026089878.1">
    <property type="nucleotide sequence ID" value="XM_026234093.1"/>
</dbReference>
<evidence type="ECO:0000313" key="10">
    <source>
        <dbReference type="Proteomes" id="UP000515129"/>
    </source>
</evidence>
<dbReference type="KEGG" id="caua:113063774"/>
<dbReference type="InterPro" id="IPR045860">
    <property type="entry name" value="Snake_toxin-like_sf"/>
</dbReference>
<keyword evidence="4" id="KW-0964">Secreted</keyword>
<accession>A0A6P6LZI7</accession>
<dbReference type="GO" id="GO:0005576">
    <property type="term" value="C:extracellular region"/>
    <property type="evidence" value="ECO:0007669"/>
    <property type="project" value="UniProtKB-SubCell"/>
</dbReference>
<gene>
    <name evidence="11" type="primary">LOC113063774</name>
</gene>
<evidence type="ECO:0000313" key="11">
    <source>
        <dbReference type="RefSeq" id="XP_026089878.1"/>
    </source>
</evidence>
<dbReference type="InterPro" id="IPR035076">
    <property type="entry name" value="Toxin/TOLIP"/>
</dbReference>
<organism evidence="10 11">
    <name type="scientific">Carassius auratus</name>
    <name type="common">Goldfish</name>
    <dbReference type="NCBI Taxonomy" id="7957"/>
    <lineage>
        <taxon>Eukaryota</taxon>
        <taxon>Metazoa</taxon>
        <taxon>Chordata</taxon>
        <taxon>Craniata</taxon>
        <taxon>Vertebrata</taxon>
        <taxon>Euteleostomi</taxon>
        <taxon>Actinopterygii</taxon>
        <taxon>Neopterygii</taxon>
        <taxon>Teleostei</taxon>
        <taxon>Ostariophysi</taxon>
        <taxon>Cypriniformes</taxon>
        <taxon>Cyprinidae</taxon>
        <taxon>Cyprininae</taxon>
        <taxon>Carassius</taxon>
    </lineage>
</organism>
<sequence>MDLHISLFLLCILFTAGHSLSCYECSLTGSCTTSQCSTGFTNCLSAAVTVNSTTVKLKSCAPSVCPSGSINLGIGRGSTLCCNTDLCNNQDPPDPSTNTPNGKSCYYCDGNTCSNTVGCSGTEDRCFSTTVQSQVLKGCVSKSLCDATQLIPGSGSISCCEGNLCNGAQSVTQSVIQSVTHSTNGAESITQSFLFLCCSLLSFILLH</sequence>
<dbReference type="InterPro" id="IPR050918">
    <property type="entry name" value="CNF-like_PLA2_Inhibitor"/>
</dbReference>
<comment type="subcellular location">
    <subcellularLocation>
        <location evidence="1">Cell membrane</location>
    </subcellularLocation>
    <subcellularLocation>
        <location evidence="2">Secreted</location>
    </subcellularLocation>
</comment>
<dbReference type="SMART" id="SM00134">
    <property type="entry name" value="LU"/>
    <property type="match status" value="2"/>
</dbReference>
<dbReference type="AlphaFoldDB" id="A0A6P6LZI7"/>
<dbReference type="OrthoDB" id="5945173at2759"/>
<evidence type="ECO:0000256" key="5">
    <source>
        <dbReference type="ARBA" id="ARBA00022729"/>
    </source>
</evidence>
<evidence type="ECO:0000256" key="1">
    <source>
        <dbReference type="ARBA" id="ARBA00004236"/>
    </source>
</evidence>
<reference evidence="11" key="1">
    <citation type="submission" date="2025-08" db="UniProtKB">
        <authorList>
            <consortium name="RefSeq"/>
        </authorList>
    </citation>
    <scope>IDENTIFICATION</scope>
    <source>
        <strain evidence="11">Wakin</strain>
        <tissue evidence="11">Muscle</tissue>
    </source>
</reference>
<evidence type="ECO:0000256" key="4">
    <source>
        <dbReference type="ARBA" id="ARBA00022525"/>
    </source>
</evidence>
<evidence type="ECO:0000256" key="3">
    <source>
        <dbReference type="ARBA" id="ARBA00022475"/>
    </source>
</evidence>
<dbReference type="GeneID" id="113063774"/>
<keyword evidence="6" id="KW-0472">Membrane</keyword>
<dbReference type="Pfam" id="PF00087">
    <property type="entry name" value="Toxin_TOLIP"/>
    <property type="match status" value="2"/>
</dbReference>
<keyword evidence="5 8" id="KW-0732">Signal</keyword>
<feature type="domain" description="UPAR/Ly6" evidence="9">
    <location>
        <begin position="104"/>
        <end position="174"/>
    </location>
</feature>
<dbReference type="GO" id="GO:0005886">
    <property type="term" value="C:plasma membrane"/>
    <property type="evidence" value="ECO:0007669"/>
    <property type="project" value="UniProtKB-SubCell"/>
</dbReference>
<evidence type="ECO:0000256" key="6">
    <source>
        <dbReference type="ARBA" id="ARBA00023136"/>
    </source>
</evidence>
<dbReference type="PANTHER" id="PTHR20914:SF24">
    <property type="entry name" value="LYMPHOCYTE ANTIGEN 6 FAMILY MEMBER M2-RELATED"/>
    <property type="match status" value="1"/>
</dbReference>
<keyword evidence="10" id="KW-1185">Reference proteome</keyword>
<protein>
    <submittedName>
        <fullName evidence="11">Urokinase plasminogen activator surface receptor-like</fullName>
    </submittedName>
</protein>